<dbReference type="EMBL" id="PDCG01000005">
    <property type="protein sequence ID" value="RBP97541.1"/>
    <property type="molecule type" value="Genomic_DNA"/>
</dbReference>
<reference evidence="1 2" key="1">
    <citation type="submission" date="2017-10" db="EMBL/GenBank/DDBJ databases">
        <title>Bifidobacterium xylocopum sp. nov. and Bifidobacterium aemilianum sp. nov., from the carpenter bee (Xylocopa violacea) digestive tract.</title>
        <authorList>
            <person name="Alberoni D."/>
            <person name="Baffoni L."/>
            <person name="Di Gioia D."/>
            <person name="Gaggia F."/>
            <person name="Biavati B."/>
        </authorList>
    </citation>
    <scope>NUCLEOTIDE SEQUENCE [LARGE SCALE GENOMIC DNA]</scope>
    <source>
        <strain evidence="1 2">XV10</strain>
    </source>
</reference>
<name>A0A366KA47_9BIFI</name>
<dbReference type="Proteomes" id="UP000252530">
    <property type="component" value="Unassembled WGS sequence"/>
</dbReference>
<organism evidence="1 2">
    <name type="scientific">Bifidobacterium aemilianum</name>
    <dbReference type="NCBI Taxonomy" id="2493120"/>
    <lineage>
        <taxon>Bacteria</taxon>
        <taxon>Bacillati</taxon>
        <taxon>Actinomycetota</taxon>
        <taxon>Actinomycetes</taxon>
        <taxon>Bifidobacteriales</taxon>
        <taxon>Bifidobacteriaceae</taxon>
        <taxon>Bifidobacterium</taxon>
    </lineage>
</organism>
<keyword evidence="2" id="KW-1185">Reference proteome</keyword>
<protein>
    <submittedName>
        <fullName evidence="1">Uncharacterized protein</fullName>
    </submittedName>
</protein>
<evidence type="ECO:0000313" key="1">
    <source>
        <dbReference type="EMBL" id="RBP97541.1"/>
    </source>
</evidence>
<dbReference type="AlphaFoldDB" id="A0A366KA47"/>
<sequence length="71" mass="7263">MATITISKKSGITMFSILLAGLVAALLASPAGIYEGSTSNIIQDTQPQVTMATSKATCDRGYKAQAIDAVG</sequence>
<comment type="caution">
    <text evidence="1">The sequence shown here is derived from an EMBL/GenBank/DDBJ whole genome shotgun (WGS) entry which is preliminary data.</text>
</comment>
<evidence type="ECO:0000313" key="2">
    <source>
        <dbReference type="Proteomes" id="UP000252530"/>
    </source>
</evidence>
<proteinExistence type="predicted"/>
<accession>A0A366KA47</accession>
<gene>
    <name evidence="1" type="ORF">CRD60_05970</name>
</gene>